<sequence length="97" mass="10395">MKLELLYFDDCPNWKVAAERLDEVAGARGVTVKRRLVTTEEEAEAARFRGSPTILVDGEDPFAAGDEPFGLACRVYQTPGGPAGSPTPDQIEAALDG</sequence>
<evidence type="ECO:0000256" key="1">
    <source>
        <dbReference type="SAM" id="MobiDB-lite"/>
    </source>
</evidence>
<reference evidence="2 3" key="1">
    <citation type="submission" date="2019-11" db="EMBL/GenBank/DDBJ databases">
        <authorList>
            <person name="He Y."/>
        </authorList>
    </citation>
    <scope>NUCLEOTIDE SEQUENCE [LARGE SCALE GENOMIC DNA]</scope>
    <source>
        <strain evidence="2 3">SCSIO 58843</strain>
    </source>
</reference>
<proteinExistence type="predicted"/>
<dbReference type="KEGG" id="atq:GH723_07550"/>
<dbReference type="Proteomes" id="UP000334019">
    <property type="component" value="Chromosome"/>
</dbReference>
<keyword evidence="3" id="KW-1185">Reference proteome</keyword>
<evidence type="ECO:0000313" key="2">
    <source>
        <dbReference type="EMBL" id="QGG94975.1"/>
    </source>
</evidence>
<name>A0A5Q2RP45_9ACTN</name>
<feature type="region of interest" description="Disordered" evidence="1">
    <location>
        <begin position="78"/>
        <end position="97"/>
    </location>
</feature>
<evidence type="ECO:0000313" key="3">
    <source>
        <dbReference type="Proteomes" id="UP000334019"/>
    </source>
</evidence>
<dbReference type="AlphaFoldDB" id="A0A5Q2RP45"/>
<organism evidence="2 3">
    <name type="scientific">Actinomarinicola tropica</name>
    <dbReference type="NCBI Taxonomy" id="2789776"/>
    <lineage>
        <taxon>Bacteria</taxon>
        <taxon>Bacillati</taxon>
        <taxon>Actinomycetota</taxon>
        <taxon>Acidimicrobiia</taxon>
        <taxon>Acidimicrobiales</taxon>
        <taxon>Iamiaceae</taxon>
        <taxon>Actinomarinicola</taxon>
    </lineage>
</organism>
<accession>A0A5Q2RP45</accession>
<gene>
    <name evidence="2" type="ORF">GH723_07550</name>
</gene>
<protein>
    <submittedName>
        <fullName evidence="2">Thioredoxin family protein</fullName>
    </submittedName>
</protein>
<dbReference type="RefSeq" id="WP_153759083.1">
    <property type="nucleotide sequence ID" value="NZ_CP045851.1"/>
</dbReference>
<dbReference type="EMBL" id="CP045851">
    <property type="protein sequence ID" value="QGG94975.1"/>
    <property type="molecule type" value="Genomic_DNA"/>
</dbReference>